<dbReference type="RefSeq" id="XP_033789378.1">
    <property type="nucleotide sequence ID" value="XM_033933487.1"/>
</dbReference>
<proteinExistence type="predicted"/>
<dbReference type="CTD" id="5366"/>
<name>A0A6P8QPG3_GEOSA</name>
<dbReference type="Proteomes" id="UP000515159">
    <property type="component" value="Chromosome 1"/>
</dbReference>
<dbReference type="GO" id="GO:0043065">
    <property type="term" value="P:positive regulation of apoptotic process"/>
    <property type="evidence" value="ECO:0007669"/>
    <property type="project" value="InterPro"/>
</dbReference>
<sequence>MYTVRRLRPIRTFSPVTFLILNPEESNQTSMIPVRKRKKLSRRPSLPSAAGGTGTMRDRLSHRAQSRTSGEGRNRDRQEAVVECASQLRKIGDRYDLKQKILNAISKLLCPGT</sequence>
<accession>A0A6P8QPG3</accession>
<dbReference type="InterPro" id="IPR024140">
    <property type="entry name" value="Noxa"/>
</dbReference>
<reference evidence="3" key="1">
    <citation type="submission" date="2025-08" db="UniProtKB">
        <authorList>
            <consortium name="RefSeq"/>
        </authorList>
    </citation>
    <scope>IDENTIFICATION</scope>
</reference>
<evidence type="ECO:0000313" key="3">
    <source>
        <dbReference type="RefSeq" id="XP_033789378.1"/>
    </source>
</evidence>
<dbReference type="PANTHER" id="PTHR14299">
    <property type="entry name" value="PHORBOL-12-MYRISTATE-13-ACETATE-INDUCED PROTEIN 1"/>
    <property type="match status" value="1"/>
</dbReference>
<feature type="compositionally biased region" description="Basic and acidic residues" evidence="1">
    <location>
        <begin position="70"/>
        <end position="80"/>
    </location>
</feature>
<dbReference type="GO" id="GO:0006974">
    <property type="term" value="P:DNA damage response"/>
    <property type="evidence" value="ECO:0007669"/>
    <property type="project" value="InterPro"/>
</dbReference>
<protein>
    <submittedName>
        <fullName evidence="3">Phorbol-12-myristate-13-acetate-induced protein 1</fullName>
    </submittedName>
</protein>
<dbReference type="GeneID" id="117355230"/>
<dbReference type="InParanoid" id="A0A6P8QPG3"/>
<dbReference type="AlphaFoldDB" id="A0A6P8QPG3"/>
<keyword evidence="2" id="KW-1185">Reference proteome</keyword>
<dbReference type="KEGG" id="gsh:117355230"/>
<feature type="region of interest" description="Disordered" evidence="1">
    <location>
        <begin position="27"/>
        <end position="80"/>
    </location>
</feature>
<dbReference type="Pfam" id="PF15150">
    <property type="entry name" value="PMAIP1"/>
    <property type="match status" value="1"/>
</dbReference>
<dbReference type="GO" id="GO:0001836">
    <property type="term" value="P:release of cytochrome c from mitochondria"/>
    <property type="evidence" value="ECO:0007669"/>
    <property type="project" value="InterPro"/>
</dbReference>
<organism evidence="2 3">
    <name type="scientific">Geotrypetes seraphini</name>
    <name type="common">Gaboon caecilian</name>
    <name type="synonym">Caecilia seraphini</name>
    <dbReference type="NCBI Taxonomy" id="260995"/>
    <lineage>
        <taxon>Eukaryota</taxon>
        <taxon>Metazoa</taxon>
        <taxon>Chordata</taxon>
        <taxon>Craniata</taxon>
        <taxon>Vertebrata</taxon>
        <taxon>Euteleostomi</taxon>
        <taxon>Amphibia</taxon>
        <taxon>Gymnophiona</taxon>
        <taxon>Geotrypetes</taxon>
    </lineage>
</organism>
<evidence type="ECO:0000313" key="2">
    <source>
        <dbReference type="Proteomes" id="UP000515159"/>
    </source>
</evidence>
<dbReference type="OrthoDB" id="8793015at2759"/>
<dbReference type="PANTHER" id="PTHR14299:SF0">
    <property type="entry name" value="PHORBOL-12-MYRISTATE-13-ACETATE-INDUCED PROTEIN 1"/>
    <property type="match status" value="1"/>
</dbReference>
<evidence type="ECO:0000256" key="1">
    <source>
        <dbReference type="SAM" id="MobiDB-lite"/>
    </source>
</evidence>
<gene>
    <name evidence="3" type="primary">PMAIP1</name>
</gene>